<dbReference type="Pfam" id="PF11913">
    <property type="entry name" value="DUF3431"/>
    <property type="match status" value="1"/>
</dbReference>
<name>A0AAV9NW09_9PEZI</name>
<feature type="region of interest" description="Disordered" evidence="1">
    <location>
        <begin position="54"/>
        <end position="151"/>
    </location>
</feature>
<dbReference type="AlphaFoldDB" id="A0AAV9NW09"/>
<accession>A0AAV9NW09</accession>
<keyword evidence="2" id="KW-0732">Signal</keyword>
<dbReference type="Proteomes" id="UP001337655">
    <property type="component" value="Unassembled WGS sequence"/>
</dbReference>
<evidence type="ECO:0000313" key="3">
    <source>
        <dbReference type="EMBL" id="KAK5163791.1"/>
    </source>
</evidence>
<sequence length="412" mass="46023">MLRHYGRLGIITAVLVIFLILLSLSSLQTSQASLGATSHLSGEEILGSKFGEAFASKHDTPNAPGVVTAPEREQEGSSQETLPENAPLDEETKPETTPLDEATKPENTLLDAETKSPEDTAPDNASKNEEDTDDSSLSETIADTEEEEHVVKTPTSKIIVVGQLSSENTNWVREEMLEWQNAIYYVDLPDNATSPSGLKTKMNKAKEATPYLTYIVDNYPDFPDVMVFIHAHRRGMPEAWHNDAPNYDAVNMLNALRLDTVLDRGYVNLRCNNEVGCPDEVQPFRDPPSDDKEAEHAYPYVYANFFNATFAEMKEQIPIVATQCCAQFAVSKEQMLQKPKSEYERYLTFIEETHYDDDVAGRVLEYMWHIIFGREAVHCENVFECWCAVYGRCRQSAGAGRLSHHGGGAFGP</sequence>
<evidence type="ECO:0000313" key="4">
    <source>
        <dbReference type="Proteomes" id="UP001337655"/>
    </source>
</evidence>
<evidence type="ECO:0000256" key="1">
    <source>
        <dbReference type="SAM" id="MobiDB-lite"/>
    </source>
</evidence>
<feature type="chain" id="PRO_5043787915" evidence="2">
    <location>
        <begin position="33"/>
        <end position="412"/>
    </location>
</feature>
<dbReference type="RefSeq" id="XP_064654193.1">
    <property type="nucleotide sequence ID" value="XM_064807684.1"/>
</dbReference>
<dbReference type="PANTHER" id="PTHR37490">
    <property type="entry name" value="EXPRESSED PROTEIN"/>
    <property type="match status" value="1"/>
</dbReference>
<dbReference type="EMBL" id="JAVRRT010000023">
    <property type="protein sequence ID" value="KAK5163791.1"/>
    <property type="molecule type" value="Genomic_DNA"/>
</dbReference>
<organism evidence="3 4">
    <name type="scientific">Saxophila tyrrhenica</name>
    <dbReference type="NCBI Taxonomy" id="1690608"/>
    <lineage>
        <taxon>Eukaryota</taxon>
        <taxon>Fungi</taxon>
        <taxon>Dikarya</taxon>
        <taxon>Ascomycota</taxon>
        <taxon>Pezizomycotina</taxon>
        <taxon>Dothideomycetes</taxon>
        <taxon>Dothideomycetidae</taxon>
        <taxon>Mycosphaerellales</taxon>
        <taxon>Extremaceae</taxon>
        <taxon>Saxophila</taxon>
    </lineage>
</organism>
<dbReference type="InterPro" id="IPR021838">
    <property type="entry name" value="DUF3431"/>
</dbReference>
<evidence type="ECO:0000256" key="2">
    <source>
        <dbReference type="SAM" id="SignalP"/>
    </source>
</evidence>
<protein>
    <submittedName>
        <fullName evidence="3">Uncharacterized protein</fullName>
    </submittedName>
</protein>
<proteinExistence type="predicted"/>
<feature type="compositionally biased region" description="Acidic residues" evidence="1">
    <location>
        <begin position="130"/>
        <end position="148"/>
    </location>
</feature>
<dbReference type="GeneID" id="89931792"/>
<dbReference type="PANTHER" id="PTHR37490:SF2">
    <property type="match status" value="1"/>
</dbReference>
<feature type="signal peptide" evidence="2">
    <location>
        <begin position="1"/>
        <end position="32"/>
    </location>
</feature>
<reference evidence="3 4" key="1">
    <citation type="submission" date="2023-08" db="EMBL/GenBank/DDBJ databases">
        <title>Black Yeasts Isolated from many extreme environments.</title>
        <authorList>
            <person name="Coleine C."/>
            <person name="Stajich J.E."/>
            <person name="Selbmann L."/>
        </authorList>
    </citation>
    <scope>NUCLEOTIDE SEQUENCE [LARGE SCALE GENOMIC DNA]</scope>
    <source>
        <strain evidence="3 4">CCFEE 5935</strain>
    </source>
</reference>
<gene>
    <name evidence="3" type="ORF">LTR77_010465</name>
</gene>
<comment type="caution">
    <text evidence="3">The sequence shown here is derived from an EMBL/GenBank/DDBJ whole genome shotgun (WGS) entry which is preliminary data.</text>
</comment>
<keyword evidence="4" id="KW-1185">Reference proteome</keyword>